<keyword evidence="2" id="KW-0813">Transport</keyword>
<dbReference type="PANTHER" id="PTHR43776">
    <property type="entry name" value="TRANSPORT ATP-BINDING PROTEIN"/>
    <property type="match status" value="1"/>
</dbReference>
<name>A0A927GRE2_9BACL</name>
<evidence type="ECO:0000256" key="1">
    <source>
        <dbReference type="ARBA" id="ARBA00005417"/>
    </source>
</evidence>
<evidence type="ECO:0000256" key="2">
    <source>
        <dbReference type="ARBA" id="ARBA00022448"/>
    </source>
</evidence>
<dbReference type="InterPro" id="IPR050319">
    <property type="entry name" value="ABC_transp_ATP-bind"/>
</dbReference>
<dbReference type="EMBL" id="JACXIZ010000015">
    <property type="protein sequence ID" value="MBD2845388.1"/>
    <property type="molecule type" value="Genomic_DNA"/>
</dbReference>
<proteinExistence type="inferred from homology"/>
<dbReference type="PROSITE" id="PS50893">
    <property type="entry name" value="ABC_TRANSPORTER_2"/>
    <property type="match status" value="1"/>
</dbReference>
<dbReference type="GO" id="GO:0055085">
    <property type="term" value="P:transmembrane transport"/>
    <property type="evidence" value="ECO:0007669"/>
    <property type="project" value="UniProtKB-ARBA"/>
</dbReference>
<reference evidence="6" key="1">
    <citation type="submission" date="2020-09" db="EMBL/GenBank/DDBJ databases">
        <title>A novel bacterium of genus Paenibacillus, isolated from South China Sea.</title>
        <authorList>
            <person name="Huang H."/>
            <person name="Mo K."/>
            <person name="Hu Y."/>
        </authorList>
    </citation>
    <scope>NUCLEOTIDE SEQUENCE</scope>
    <source>
        <strain evidence="6">IB182496</strain>
    </source>
</reference>
<dbReference type="GO" id="GO:0015833">
    <property type="term" value="P:peptide transport"/>
    <property type="evidence" value="ECO:0007669"/>
    <property type="project" value="InterPro"/>
</dbReference>
<dbReference type="RefSeq" id="WP_190916951.1">
    <property type="nucleotide sequence ID" value="NZ_JACXIZ010000015.1"/>
</dbReference>
<dbReference type="GO" id="GO:0016887">
    <property type="term" value="F:ATP hydrolysis activity"/>
    <property type="evidence" value="ECO:0007669"/>
    <property type="project" value="InterPro"/>
</dbReference>
<keyword evidence="3" id="KW-0547">Nucleotide-binding</keyword>
<dbReference type="InterPro" id="IPR003593">
    <property type="entry name" value="AAA+_ATPase"/>
</dbReference>
<keyword evidence="7" id="KW-1185">Reference proteome</keyword>
<dbReference type="SUPFAM" id="SSF52540">
    <property type="entry name" value="P-loop containing nucleoside triphosphate hydrolases"/>
    <property type="match status" value="1"/>
</dbReference>
<dbReference type="AlphaFoldDB" id="A0A927GRE2"/>
<dbReference type="FunFam" id="3.40.50.300:FF:000016">
    <property type="entry name" value="Oligopeptide ABC transporter ATP-binding component"/>
    <property type="match status" value="1"/>
</dbReference>
<evidence type="ECO:0000259" key="5">
    <source>
        <dbReference type="PROSITE" id="PS50893"/>
    </source>
</evidence>
<comment type="caution">
    <text evidence="6">The sequence shown here is derived from an EMBL/GenBank/DDBJ whole genome shotgun (WGS) entry which is preliminary data.</text>
</comment>
<dbReference type="SMART" id="SM00382">
    <property type="entry name" value="AAA"/>
    <property type="match status" value="1"/>
</dbReference>
<dbReference type="Pfam" id="PF00005">
    <property type="entry name" value="ABC_tran"/>
    <property type="match status" value="1"/>
</dbReference>
<comment type="similarity">
    <text evidence="1">Belongs to the ABC transporter superfamily.</text>
</comment>
<dbReference type="InterPro" id="IPR003439">
    <property type="entry name" value="ABC_transporter-like_ATP-bd"/>
</dbReference>
<gene>
    <name evidence="6" type="ORF">IDH44_09315</name>
</gene>
<dbReference type="InterPro" id="IPR017871">
    <property type="entry name" value="ABC_transporter-like_CS"/>
</dbReference>
<dbReference type="NCBIfam" id="NF008453">
    <property type="entry name" value="PRK11308.1"/>
    <property type="match status" value="1"/>
</dbReference>
<dbReference type="Proteomes" id="UP000621560">
    <property type="component" value="Unassembled WGS sequence"/>
</dbReference>
<feature type="domain" description="ABC transporter" evidence="5">
    <location>
        <begin position="20"/>
        <end position="270"/>
    </location>
</feature>
<dbReference type="NCBIfam" id="TIGR01727">
    <property type="entry name" value="oligo_HPY"/>
    <property type="match status" value="1"/>
</dbReference>
<dbReference type="InterPro" id="IPR027417">
    <property type="entry name" value="P-loop_NTPase"/>
</dbReference>
<dbReference type="GO" id="GO:0005524">
    <property type="term" value="F:ATP binding"/>
    <property type="evidence" value="ECO:0007669"/>
    <property type="project" value="UniProtKB-KW"/>
</dbReference>
<dbReference type="Pfam" id="PF08352">
    <property type="entry name" value="oligo_HPY"/>
    <property type="match status" value="1"/>
</dbReference>
<sequence>MNTTTKTAAAAASQEAAPLLEISGLKKHYPIHSGWLRRQSGAVRALDGVDLAVSEGETLGIVGESGCGKSTMGQLITRLIEPTAGHLRFDGRDVTHVRGEELRRLRQHIQFIFQDPFASLNPRMRVFDVVAEPLIVHRVASGQALRREVAQLLEAVGLGEHQAQRFPHEFSGGQRQRIGIARALALRPRLIVCDEPVSALDVSIQAQILNLLKDLQAEYRLTYVFIAHGLPSVRHISDRIAVMYLGRVVEIADRDTLFEQPRHPYTAALLEAVPVDSPHERKPRTLLTGELPSPADPPPGCAFHPRCPRAQARCRIETPLLTEQPGGTYSACHYPLQEGDNA</sequence>
<organism evidence="6 7">
    <name type="scientific">Paenibacillus sabuli</name>
    <dbReference type="NCBI Taxonomy" id="2772509"/>
    <lineage>
        <taxon>Bacteria</taxon>
        <taxon>Bacillati</taxon>
        <taxon>Bacillota</taxon>
        <taxon>Bacilli</taxon>
        <taxon>Bacillales</taxon>
        <taxon>Paenibacillaceae</taxon>
        <taxon>Paenibacillus</taxon>
    </lineage>
</organism>
<dbReference type="PANTHER" id="PTHR43776:SF7">
    <property type="entry name" value="D,D-DIPEPTIDE TRANSPORT ATP-BINDING PROTEIN DDPF-RELATED"/>
    <property type="match status" value="1"/>
</dbReference>
<protein>
    <submittedName>
        <fullName evidence="6">Dipeptide ABC transporter ATP-binding protein</fullName>
    </submittedName>
</protein>
<dbReference type="CDD" id="cd03257">
    <property type="entry name" value="ABC_NikE_OppD_transporters"/>
    <property type="match status" value="1"/>
</dbReference>
<accession>A0A927GRE2</accession>
<evidence type="ECO:0000256" key="4">
    <source>
        <dbReference type="ARBA" id="ARBA00022840"/>
    </source>
</evidence>
<evidence type="ECO:0000313" key="6">
    <source>
        <dbReference type="EMBL" id="MBD2845388.1"/>
    </source>
</evidence>
<keyword evidence="4 6" id="KW-0067">ATP-binding</keyword>
<dbReference type="PROSITE" id="PS00211">
    <property type="entry name" value="ABC_TRANSPORTER_1"/>
    <property type="match status" value="1"/>
</dbReference>
<dbReference type="Gene3D" id="3.40.50.300">
    <property type="entry name" value="P-loop containing nucleotide triphosphate hydrolases"/>
    <property type="match status" value="1"/>
</dbReference>
<evidence type="ECO:0000256" key="3">
    <source>
        <dbReference type="ARBA" id="ARBA00022741"/>
    </source>
</evidence>
<evidence type="ECO:0000313" key="7">
    <source>
        <dbReference type="Proteomes" id="UP000621560"/>
    </source>
</evidence>
<dbReference type="InterPro" id="IPR013563">
    <property type="entry name" value="Oligopep_ABC_C"/>
</dbReference>